<dbReference type="EMBL" id="JANAFB010000012">
    <property type="protein sequence ID" value="MCP3425713.1"/>
    <property type="molecule type" value="Genomic_DNA"/>
</dbReference>
<organism evidence="1 2">
    <name type="scientific">Rothia santali</name>
    <dbReference type="NCBI Taxonomy" id="2949643"/>
    <lineage>
        <taxon>Bacteria</taxon>
        <taxon>Bacillati</taxon>
        <taxon>Actinomycetota</taxon>
        <taxon>Actinomycetes</taxon>
        <taxon>Micrococcales</taxon>
        <taxon>Micrococcaceae</taxon>
        <taxon>Rothia</taxon>
    </lineage>
</organism>
<sequence length="167" mass="17038">MFVEAFAGVAPVAAAVQRAAPGAEVHATDLDDVVLERHARSNLSPAAGVHAGSVLEGLPAALGSRVDVIAAVPPYIPVGASELLPREARDHEPGAALYGGSDGLDLVRAVLAQAPGWLRPGGRLLLEMNRGQCSAATESAGRLGYASFMRLGDDGQTAVLDLRSAAP</sequence>
<evidence type="ECO:0000313" key="1">
    <source>
        <dbReference type="EMBL" id="MCP3425713.1"/>
    </source>
</evidence>
<dbReference type="Gene3D" id="3.40.50.150">
    <property type="entry name" value="Vaccinia Virus protein VP39"/>
    <property type="match status" value="1"/>
</dbReference>
<evidence type="ECO:0000313" key="2">
    <source>
        <dbReference type="Proteomes" id="UP001139502"/>
    </source>
</evidence>
<proteinExistence type="predicted"/>
<evidence type="ECO:0008006" key="3">
    <source>
        <dbReference type="Google" id="ProtNLM"/>
    </source>
</evidence>
<dbReference type="RefSeq" id="WP_254166051.1">
    <property type="nucleotide sequence ID" value="NZ_JANAFB010000012.1"/>
</dbReference>
<dbReference type="SUPFAM" id="SSF53335">
    <property type="entry name" value="S-adenosyl-L-methionine-dependent methyltransferases"/>
    <property type="match status" value="1"/>
</dbReference>
<comment type="caution">
    <text evidence="1">The sequence shown here is derived from an EMBL/GenBank/DDBJ whole genome shotgun (WGS) entry which is preliminary data.</text>
</comment>
<dbReference type="PANTHER" id="PTHR18895">
    <property type="entry name" value="HEMK METHYLTRANSFERASE"/>
    <property type="match status" value="1"/>
</dbReference>
<reference evidence="1" key="1">
    <citation type="submission" date="2022-06" db="EMBL/GenBank/DDBJ databases">
        <title>Rothia sp. isolated from sandalwood seedling.</title>
        <authorList>
            <person name="Tuikhar N."/>
            <person name="Kirdat K."/>
            <person name="Thorat V."/>
            <person name="Swetha P."/>
            <person name="Padma S."/>
            <person name="Sundararaj R."/>
            <person name="Yadav A."/>
        </authorList>
    </citation>
    <scope>NUCLEOTIDE SEQUENCE</scope>
    <source>
        <strain evidence="1">AR01</strain>
    </source>
</reference>
<protein>
    <recommendedName>
        <fullName evidence="3">Methyltransferase</fullName>
    </recommendedName>
</protein>
<gene>
    <name evidence="1" type="ORF">NBM05_06720</name>
</gene>
<dbReference type="PANTHER" id="PTHR18895:SF74">
    <property type="entry name" value="MTRF1L RELEASE FACTOR GLUTAMINE METHYLTRANSFERASE"/>
    <property type="match status" value="1"/>
</dbReference>
<name>A0A9X2HK13_9MICC</name>
<dbReference type="Proteomes" id="UP001139502">
    <property type="component" value="Unassembled WGS sequence"/>
</dbReference>
<dbReference type="InterPro" id="IPR050320">
    <property type="entry name" value="N5-glutamine_MTase"/>
</dbReference>
<dbReference type="AlphaFoldDB" id="A0A9X2HK13"/>
<keyword evidence="2" id="KW-1185">Reference proteome</keyword>
<accession>A0A9X2HK13</accession>
<dbReference type="InterPro" id="IPR029063">
    <property type="entry name" value="SAM-dependent_MTases_sf"/>
</dbReference>